<gene>
    <name evidence="3" type="ORF">ACFO8L_06715</name>
</gene>
<organism evidence="3 4">
    <name type="scientific">Sphaerisporangium corydalis</name>
    <dbReference type="NCBI Taxonomy" id="1441875"/>
    <lineage>
        <taxon>Bacteria</taxon>
        <taxon>Bacillati</taxon>
        <taxon>Actinomycetota</taxon>
        <taxon>Actinomycetes</taxon>
        <taxon>Streptosporangiales</taxon>
        <taxon>Streptosporangiaceae</taxon>
        <taxon>Sphaerisporangium</taxon>
    </lineage>
</organism>
<reference evidence="4" key="1">
    <citation type="journal article" date="2019" name="Int. J. Syst. Evol. Microbiol.">
        <title>The Global Catalogue of Microorganisms (GCM) 10K type strain sequencing project: providing services to taxonomists for standard genome sequencing and annotation.</title>
        <authorList>
            <consortium name="The Broad Institute Genomics Platform"/>
            <consortium name="The Broad Institute Genome Sequencing Center for Infectious Disease"/>
            <person name="Wu L."/>
            <person name="Ma J."/>
        </authorList>
    </citation>
    <scope>NUCLEOTIDE SEQUENCE [LARGE SCALE GENOMIC DNA]</scope>
    <source>
        <strain evidence="4">CCUG 49560</strain>
    </source>
</reference>
<dbReference type="Proteomes" id="UP001595891">
    <property type="component" value="Unassembled WGS sequence"/>
</dbReference>
<protein>
    <submittedName>
        <fullName evidence="3">CU044_5270 family protein</fullName>
    </submittedName>
</protein>
<evidence type="ECO:0000313" key="3">
    <source>
        <dbReference type="EMBL" id="MFC4585754.1"/>
    </source>
</evidence>
<proteinExistence type="predicted"/>
<keyword evidence="4" id="KW-1185">Reference proteome</keyword>
<accession>A0ABV9E9S4</accession>
<dbReference type="NCBIfam" id="NF038083">
    <property type="entry name" value="CU044_5270_fam"/>
    <property type="match status" value="1"/>
</dbReference>
<dbReference type="EMBL" id="JBHSFN010000003">
    <property type="protein sequence ID" value="MFC4585754.1"/>
    <property type="molecule type" value="Genomic_DNA"/>
</dbReference>
<name>A0ABV9E9S4_9ACTN</name>
<dbReference type="RefSeq" id="WP_262841259.1">
    <property type="nucleotide sequence ID" value="NZ_JANZYP010000004.1"/>
</dbReference>
<keyword evidence="2" id="KW-1133">Transmembrane helix</keyword>
<evidence type="ECO:0000256" key="2">
    <source>
        <dbReference type="SAM" id="Phobius"/>
    </source>
</evidence>
<keyword evidence="2" id="KW-0472">Membrane</keyword>
<feature type="transmembrane region" description="Helical" evidence="2">
    <location>
        <begin position="59"/>
        <end position="77"/>
    </location>
</feature>
<evidence type="ECO:0000256" key="1">
    <source>
        <dbReference type="SAM" id="MobiDB-lite"/>
    </source>
</evidence>
<sequence>MDDLKTLRELRADAPLPDAGRLSATRARFMSEGPEAGRFSAARAAAGPRGRGLRAFPRPLLLAAAFAAVAALVAVFAHPGQTGGAPPSAAGRYAGTAVTLERAALVAGSRSTSPTPRPDQWQYSRSMDKQANGPDAGRVQEEWIRYDGKRAAVFGDDGRLRISKVPPDPGDDDLSPQRYAERLRKLPTDPAKLLARVSADLHWINLPVETAGGTAGAEDADARAFRVLSVYLGQQAVMPPKLEAAIYRALARIPGVRIELDVQDGSGRKGLGVFRDTGPVTRRYVILEPGTFRYLGTRMVWLRGEEINGEIAFRAGSVWTVTELASGIVDRAGDRP</sequence>
<comment type="caution">
    <text evidence="3">The sequence shown here is derived from an EMBL/GenBank/DDBJ whole genome shotgun (WGS) entry which is preliminary data.</text>
</comment>
<evidence type="ECO:0000313" key="4">
    <source>
        <dbReference type="Proteomes" id="UP001595891"/>
    </source>
</evidence>
<feature type="region of interest" description="Disordered" evidence="1">
    <location>
        <begin position="106"/>
        <end position="136"/>
    </location>
</feature>
<dbReference type="InterPro" id="IPR047789">
    <property type="entry name" value="CU044_5270-like"/>
</dbReference>
<keyword evidence="2" id="KW-0812">Transmembrane</keyword>